<evidence type="ECO:0000313" key="4">
    <source>
        <dbReference type="EMBL" id="GAD92812.1"/>
    </source>
</evidence>
<organism evidence="4 5">
    <name type="scientific">Byssochlamys spectabilis (strain No. 5 / NBRC 109023)</name>
    <name type="common">Paecilomyces variotii</name>
    <dbReference type="NCBI Taxonomy" id="1356009"/>
    <lineage>
        <taxon>Eukaryota</taxon>
        <taxon>Fungi</taxon>
        <taxon>Dikarya</taxon>
        <taxon>Ascomycota</taxon>
        <taxon>Pezizomycotina</taxon>
        <taxon>Eurotiomycetes</taxon>
        <taxon>Eurotiomycetidae</taxon>
        <taxon>Eurotiales</taxon>
        <taxon>Thermoascaceae</taxon>
        <taxon>Paecilomyces</taxon>
    </lineage>
</organism>
<comment type="caution">
    <text evidence="4">The sequence shown here is derived from an EMBL/GenBank/DDBJ whole genome shotgun (WGS) entry which is preliminary data.</text>
</comment>
<evidence type="ECO:0000256" key="1">
    <source>
        <dbReference type="ARBA" id="ARBA00025771"/>
    </source>
</evidence>
<dbReference type="SMART" id="SM00753">
    <property type="entry name" value="PAM"/>
    <property type="match status" value="1"/>
</dbReference>
<feature type="domain" description="PCI" evidence="3">
    <location>
        <begin position="249"/>
        <end position="449"/>
    </location>
</feature>
<evidence type="ECO:0000256" key="2">
    <source>
        <dbReference type="ARBA" id="ARBA00073854"/>
    </source>
</evidence>
<evidence type="ECO:0000313" key="5">
    <source>
        <dbReference type="Proteomes" id="UP000018001"/>
    </source>
</evidence>
<proteinExistence type="inferred from homology"/>
<dbReference type="Pfam" id="PF01399">
    <property type="entry name" value="PCI"/>
    <property type="match status" value="1"/>
</dbReference>
<dbReference type="PANTHER" id="PTHR12732">
    <property type="entry name" value="UNCHARACTERIZED PROTEASOME COMPONENT REGION PCI-CONTAINING"/>
    <property type="match status" value="1"/>
</dbReference>
<accession>V5FW18</accession>
<dbReference type="InterPro" id="IPR000717">
    <property type="entry name" value="PCI_dom"/>
</dbReference>
<dbReference type="eggNOG" id="KOG2688">
    <property type="taxonomic scope" value="Eukaryota"/>
</dbReference>
<protein>
    <recommendedName>
        <fullName evidence="2">Protein CSN12 homolog</fullName>
    </recommendedName>
</protein>
<sequence>MSATGSVFADFKEAQSIGSGPLLAAALTPAAPAQFPDKLRSFYYSTNAVNVSSDLRYTLFQDRNTGVKLPKQEQNAWLEIFTAYWKAVGEILKVEESRSSWAKVFDVWKELANVLIRGYSNGGLQAWTVPCLYVVGRYLRTFAMRADAETSSQDSGFDNGFQDDVVTEFQNVKLEESARTINRMFTLCLSDRAPIEESRKWGIYETTNLLFKTYFKLNSVGLSKNVLRALDASSADMPGLEAFPKSHIVTFKYCIGVICFLDENYTEAEEHLTYAWNMCHKDAYRNKELILMYLVPCHMVTTHTLPSKDLLAPFPRLEKFFRPLCTCIKKGDLVGFDEAMSANEDEFVKRRIYLPLERGRDITLRNLFRKVFLAGGFDPPKEGMPPVRRTRVPVAEFAAALRIGTHAEAKSRVDFDEVECLLSNLIYKNLMKGYIARDRGIVVLSKSGNAFPGRFMIRTVLQLRSPYALSQRTSAPEIVALVVAQSTNLLRTRVHEAPSHGLDMILRRLQSNIQSCYLLVKCDYARRNSGRSSSGIMS</sequence>
<dbReference type="InterPro" id="IPR045114">
    <property type="entry name" value="Csn12-like"/>
</dbReference>
<comment type="similarity">
    <text evidence="1">Belongs to the CSN12 family.</text>
</comment>
<dbReference type="Gene3D" id="1.10.10.10">
    <property type="entry name" value="Winged helix-like DNA-binding domain superfamily/Winged helix DNA-binding domain"/>
    <property type="match status" value="1"/>
</dbReference>
<name>V5FW18_BYSSN</name>
<dbReference type="OrthoDB" id="10252687at2759"/>
<dbReference type="HOGENOM" id="CLU_031567_1_0_1"/>
<dbReference type="InParanoid" id="V5FW18"/>
<dbReference type="FunFam" id="1.10.10.10:FF:000366">
    <property type="entry name" value="COP9 signalosome complex subunit"/>
    <property type="match status" value="1"/>
</dbReference>
<gene>
    <name evidence="4" type="ORF">PVAR5_1408</name>
</gene>
<reference evidence="5" key="1">
    <citation type="journal article" date="2014" name="Genome Announc.">
        <title>Draft genome sequence of the formaldehyde-resistant fungus Byssochlamys spectabilis No. 5 (anamorph Paecilomyces variotii No. 5) (NBRC109023).</title>
        <authorList>
            <person name="Oka T."/>
            <person name="Ekino K."/>
            <person name="Fukuda K."/>
            <person name="Nomura Y."/>
        </authorList>
    </citation>
    <scope>NUCLEOTIDE SEQUENCE [LARGE SCALE GENOMIC DNA]</scope>
    <source>
        <strain evidence="5">No. 5 / NBRC 109023</strain>
    </source>
</reference>
<dbReference type="Proteomes" id="UP000018001">
    <property type="component" value="Unassembled WGS sequence"/>
</dbReference>
<dbReference type="InterPro" id="IPR036388">
    <property type="entry name" value="WH-like_DNA-bd_sf"/>
</dbReference>
<dbReference type="PROSITE" id="PS50250">
    <property type="entry name" value="PCI"/>
    <property type="match status" value="1"/>
</dbReference>
<dbReference type="GO" id="GO:0003723">
    <property type="term" value="F:RNA binding"/>
    <property type="evidence" value="ECO:0007669"/>
    <property type="project" value="InterPro"/>
</dbReference>
<dbReference type="FunCoup" id="V5FW18">
    <property type="interactions" value="830"/>
</dbReference>
<dbReference type="PANTHER" id="PTHR12732:SF0">
    <property type="entry name" value="PCI DOMAIN-CONTAINING PROTEIN 2"/>
    <property type="match status" value="1"/>
</dbReference>
<dbReference type="EMBL" id="BAUL01000039">
    <property type="protein sequence ID" value="GAD92812.1"/>
    <property type="molecule type" value="Genomic_DNA"/>
</dbReference>
<evidence type="ECO:0000259" key="3">
    <source>
        <dbReference type="PROSITE" id="PS50250"/>
    </source>
</evidence>
<dbReference type="GO" id="GO:0003690">
    <property type="term" value="F:double-stranded DNA binding"/>
    <property type="evidence" value="ECO:0007669"/>
    <property type="project" value="InterPro"/>
</dbReference>
<keyword evidence="5" id="KW-1185">Reference proteome</keyword>
<dbReference type="AlphaFoldDB" id="V5FW18"/>